<name>A0A6J4SV46_9ACTN</name>
<dbReference type="EMBL" id="CADCVP010000236">
    <property type="protein sequence ID" value="CAA9506101.1"/>
    <property type="molecule type" value="Genomic_DNA"/>
</dbReference>
<proteinExistence type="predicted"/>
<dbReference type="AlphaFoldDB" id="A0A6J4SV46"/>
<sequence length="95" mass="10127">MQAVCQAKEAHDKSCPWGGKGTEVHMAWFDLERLGWEEGDVICGLVVVGDETVATGMMRVTCDAEGDGGGKTEDEEVVETVDAVSTERVPLTVGN</sequence>
<protein>
    <submittedName>
        <fullName evidence="1">Uncharacterized protein</fullName>
    </submittedName>
</protein>
<gene>
    <name evidence="1" type="ORF">AVDCRST_MAG69-2215</name>
</gene>
<evidence type="ECO:0000313" key="1">
    <source>
        <dbReference type="EMBL" id="CAA9506101.1"/>
    </source>
</evidence>
<reference evidence="1" key="1">
    <citation type="submission" date="2020-02" db="EMBL/GenBank/DDBJ databases">
        <authorList>
            <person name="Meier V. D."/>
        </authorList>
    </citation>
    <scope>NUCLEOTIDE SEQUENCE</scope>
    <source>
        <strain evidence="1">AVDCRST_MAG69</strain>
    </source>
</reference>
<accession>A0A6J4SV46</accession>
<organism evidence="1">
    <name type="scientific">uncultured Solirubrobacteraceae bacterium</name>
    <dbReference type="NCBI Taxonomy" id="1162706"/>
    <lineage>
        <taxon>Bacteria</taxon>
        <taxon>Bacillati</taxon>
        <taxon>Actinomycetota</taxon>
        <taxon>Thermoleophilia</taxon>
        <taxon>Solirubrobacterales</taxon>
        <taxon>Solirubrobacteraceae</taxon>
        <taxon>environmental samples</taxon>
    </lineage>
</organism>